<keyword evidence="2" id="KW-1185">Reference proteome</keyword>
<dbReference type="STRING" id="1852522.SAMN06295960_4135"/>
<dbReference type="RefSeq" id="WP_085497551.1">
    <property type="nucleotide sequence ID" value="NZ_FXAZ01000007.1"/>
</dbReference>
<protein>
    <submittedName>
        <fullName evidence="1">Uncharacterized protein</fullName>
    </submittedName>
</protein>
<sequence length="120" mass="13810">MSINVFEVDQVLEQLALNGATRFNAYYVSHLSKQEDVDEVNDYLMMKAKFGVLIVRVETICPNSHVDQQFDGPLPNYEIECRFCEEMYTPDPLNTNVVFYFTTTFAESVKKKQALIKVAI</sequence>
<dbReference type="OrthoDB" id="2989659at2"/>
<name>A0A1X7LRL8_9BACL</name>
<evidence type="ECO:0000313" key="1">
    <source>
        <dbReference type="EMBL" id="SMG56465.1"/>
    </source>
</evidence>
<dbReference type="Proteomes" id="UP000193834">
    <property type="component" value="Unassembled WGS sequence"/>
</dbReference>
<evidence type="ECO:0000313" key="2">
    <source>
        <dbReference type="Proteomes" id="UP000193834"/>
    </source>
</evidence>
<gene>
    <name evidence="1" type="ORF">SAMN06295960_4135</name>
</gene>
<accession>A0A1X7LRL8</accession>
<organism evidence="1 2">
    <name type="scientific">Paenibacillus aquistagni</name>
    <dbReference type="NCBI Taxonomy" id="1852522"/>
    <lineage>
        <taxon>Bacteria</taxon>
        <taxon>Bacillati</taxon>
        <taxon>Bacillota</taxon>
        <taxon>Bacilli</taxon>
        <taxon>Bacillales</taxon>
        <taxon>Paenibacillaceae</taxon>
        <taxon>Paenibacillus</taxon>
    </lineage>
</organism>
<proteinExistence type="predicted"/>
<dbReference type="AlphaFoldDB" id="A0A1X7LRL8"/>
<reference evidence="1 2" key="1">
    <citation type="submission" date="2017-04" db="EMBL/GenBank/DDBJ databases">
        <authorList>
            <person name="Afonso C.L."/>
            <person name="Miller P.J."/>
            <person name="Scott M.A."/>
            <person name="Spackman E."/>
            <person name="Goraichik I."/>
            <person name="Dimitrov K.M."/>
            <person name="Suarez D.L."/>
            <person name="Swayne D.E."/>
        </authorList>
    </citation>
    <scope>NUCLEOTIDE SEQUENCE [LARGE SCALE GENOMIC DNA]</scope>
    <source>
        <strain evidence="1 2">11</strain>
    </source>
</reference>
<dbReference type="EMBL" id="FXAZ01000007">
    <property type="protein sequence ID" value="SMG56465.1"/>
    <property type="molecule type" value="Genomic_DNA"/>
</dbReference>